<name>A0A411BPN3_9CAUD</name>
<dbReference type="SUPFAM" id="SSF46955">
    <property type="entry name" value="Putative DNA-binding domain"/>
    <property type="match status" value="1"/>
</dbReference>
<dbReference type="RefSeq" id="YP_010100983.1">
    <property type="nucleotide sequence ID" value="NC_055786.1"/>
</dbReference>
<proteinExistence type="predicted"/>
<sequence>MSAPKWPWPSDSKEDRYRRIIDHYRSALAEADYEACAKVDNQMVEYGQGWVCDNSIIDVNEMLSAKELAERFGLSEWNVRDWARRHPDKIRKHKAANGRTLFRVGDVLTYHATKGNL</sequence>
<evidence type="ECO:0000313" key="1">
    <source>
        <dbReference type="EMBL" id="QAY03502.1"/>
    </source>
</evidence>
<gene>
    <name evidence="1" type="primary">87</name>
    <name evidence="1" type="ORF">SEA_CICHOLASNAGE_87</name>
</gene>
<accession>A0A411BPN3</accession>
<reference evidence="1 2" key="1">
    <citation type="submission" date="2018-12" db="EMBL/GenBank/DDBJ databases">
        <authorList>
            <person name="Broussard A.C."/>
            <person name="Carter S.T."/>
            <person name="Coggin J.S."/>
            <person name="Cramer N.A."/>
            <person name="Crawford A.P."/>
            <person name="Crespo I.A."/>
            <person name="DeBellas B.V."/>
            <person name="Dodd E.C."/>
            <person name="Ellis C.M."/>
            <person name="Ellison A.M."/>
            <person name="Hidalgo M.O."/>
            <person name="Janoski J.R."/>
            <person name="Kim I."/>
            <person name="Kovats T.A."/>
            <person name="Lerdritsomboon C."/>
            <person name="Lynam C.H."/>
            <person name="McKenna C.M."/>
            <person name="Meyer C.M."/>
            <person name="Nickerson B.H."/>
            <person name="Oberle N.R."/>
            <person name="Olenick B.R."/>
            <person name="Pitts Q.F."/>
            <person name="Raeesian S.A."/>
            <person name="Raney S.B."/>
            <person name="Reyes P.J."/>
            <person name="Rivera G.J."/>
            <person name="Simon A.M."/>
            <person name="Smith R.M."/>
            <person name="Tran C.A."/>
            <person name="Truban R.G."/>
            <person name="Van V."/>
            <person name="Voshell S.M."/>
            <person name="Walker C.L."/>
            <person name="Walter M.E."/>
            <person name="Whalley N.M."/>
            <person name="Garlena R.A."/>
            <person name="Russell D.A."/>
            <person name="Pope W.H."/>
            <person name="Jacobs-Sera D."/>
            <person name="Hatfull G.F."/>
        </authorList>
    </citation>
    <scope>NUCLEOTIDE SEQUENCE [LARGE SCALE GENOMIC DNA]</scope>
</reference>
<dbReference type="Proteomes" id="UP000290122">
    <property type="component" value="Segment"/>
</dbReference>
<dbReference type="InterPro" id="IPR009061">
    <property type="entry name" value="DNA-bd_dom_put_sf"/>
</dbReference>
<organism evidence="1 2">
    <name type="scientific">Mycobacterium phage CicholasNage</name>
    <dbReference type="NCBI Taxonomy" id="2500799"/>
    <lineage>
        <taxon>Viruses</taxon>
        <taxon>Duplodnaviria</taxon>
        <taxon>Heunggongvirae</taxon>
        <taxon>Uroviricota</taxon>
        <taxon>Caudoviricetes</taxon>
        <taxon>Vilmaviridae</taxon>
        <taxon>Lclasvirinae</taxon>
        <taxon>Bronvirus</taxon>
        <taxon>Bronvirus cicholasnage</taxon>
    </lineage>
</organism>
<keyword evidence="2" id="KW-1185">Reference proteome</keyword>
<dbReference type="KEGG" id="vg:65118675"/>
<evidence type="ECO:0000313" key="2">
    <source>
        <dbReference type="Proteomes" id="UP000290122"/>
    </source>
</evidence>
<dbReference type="EMBL" id="MK310144">
    <property type="protein sequence ID" value="QAY03502.1"/>
    <property type="molecule type" value="Genomic_DNA"/>
</dbReference>
<dbReference type="GeneID" id="65118675"/>
<protein>
    <submittedName>
        <fullName evidence="1">Uncharacterized protein</fullName>
    </submittedName>
</protein>